<evidence type="ECO:0000256" key="2">
    <source>
        <dbReference type="SAM" id="Phobius"/>
    </source>
</evidence>
<feature type="transmembrane region" description="Helical" evidence="2">
    <location>
        <begin position="22"/>
        <end position="41"/>
    </location>
</feature>
<evidence type="ECO:0000313" key="3">
    <source>
        <dbReference type="EMBL" id="MXO58121.1"/>
    </source>
</evidence>
<gene>
    <name evidence="3" type="ORF">GRI89_00985</name>
</gene>
<proteinExistence type="predicted"/>
<keyword evidence="2" id="KW-0812">Transmembrane</keyword>
<keyword evidence="2" id="KW-1133">Transmembrane helix</keyword>
<evidence type="ECO:0000313" key="4">
    <source>
        <dbReference type="Proteomes" id="UP000433652"/>
    </source>
</evidence>
<keyword evidence="4" id="KW-1185">Reference proteome</keyword>
<accession>A0A6I4SQB4</accession>
<name>A0A6I4SQB4_9SPHN</name>
<organism evidence="3 4">
    <name type="scientific">Croceibacterium salegens</name>
    <dbReference type="NCBI Taxonomy" id="1737568"/>
    <lineage>
        <taxon>Bacteria</taxon>
        <taxon>Pseudomonadati</taxon>
        <taxon>Pseudomonadota</taxon>
        <taxon>Alphaproteobacteria</taxon>
        <taxon>Sphingomonadales</taxon>
        <taxon>Erythrobacteraceae</taxon>
        <taxon>Croceibacterium</taxon>
    </lineage>
</organism>
<dbReference type="RefSeq" id="WP_159791397.1">
    <property type="nucleotide sequence ID" value="NZ_WTYM01000021.1"/>
</dbReference>
<protein>
    <submittedName>
        <fullName evidence="3">Uncharacterized protein</fullName>
    </submittedName>
</protein>
<feature type="coiled-coil region" evidence="1">
    <location>
        <begin position="89"/>
        <end position="123"/>
    </location>
</feature>
<reference evidence="3 4" key="1">
    <citation type="submission" date="2019-12" db="EMBL/GenBank/DDBJ databases">
        <title>Genomic-based taxomic classification of the family Erythrobacteraceae.</title>
        <authorList>
            <person name="Xu L."/>
        </authorList>
    </citation>
    <scope>NUCLEOTIDE SEQUENCE [LARGE SCALE GENOMIC DNA]</scope>
    <source>
        <strain evidence="3 4">MCCC 1K01500</strain>
    </source>
</reference>
<sequence>MLADEDLAMNPSGKIAPLLRRMGWREGLIIVLLAVVAVLSWQVRVQARERSDLSDELLHEKQAHALTKLQLNTVEFRAANRELATDVRKDDLDKRIVEQAQRAEELEAEAEDLRQRLIRETNCVTPRSIRNAEGL</sequence>
<keyword evidence="2" id="KW-0472">Membrane</keyword>
<evidence type="ECO:0000256" key="1">
    <source>
        <dbReference type="SAM" id="Coils"/>
    </source>
</evidence>
<dbReference type="Proteomes" id="UP000433652">
    <property type="component" value="Unassembled WGS sequence"/>
</dbReference>
<comment type="caution">
    <text evidence="3">The sequence shown here is derived from an EMBL/GenBank/DDBJ whole genome shotgun (WGS) entry which is preliminary data.</text>
</comment>
<dbReference type="EMBL" id="WTYM01000021">
    <property type="protein sequence ID" value="MXO58121.1"/>
    <property type="molecule type" value="Genomic_DNA"/>
</dbReference>
<keyword evidence="1" id="KW-0175">Coiled coil</keyword>
<dbReference type="AlphaFoldDB" id="A0A6I4SQB4"/>